<keyword evidence="1" id="KW-0812">Transmembrane</keyword>
<dbReference type="EMBL" id="JPQZ01000038">
    <property type="protein sequence ID" value="KKO74939.1"/>
    <property type="molecule type" value="Genomic_DNA"/>
</dbReference>
<sequence>MFDQEYFTKLLNQTVDYIQNKEKHKNVEDLDAKIESNKLALKIISEDIEDIDLKNKILQRLDNLYDTYEIIELKQRTIKSDQYSDVEEDILKNTQILKDKAKRLYNGLIFDKDVLDRVSHKISKNITDTSENIKKIKKDRNSHSIVSLLFYGLTIFLIVYFVLRFL</sequence>
<dbReference type="VEuPathDB" id="MicrosporidiaDB:G9O61_00g015260"/>
<feature type="transmembrane region" description="Helical" evidence="1">
    <location>
        <begin position="144"/>
        <end position="163"/>
    </location>
</feature>
<gene>
    <name evidence="2" type="ORF">AAJ76_3800019298</name>
</gene>
<organism evidence="2 3">
    <name type="scientific">Vairimorpha ceranae</name>
    <dbReference type="NCBI Taxonomy" id="40302"/>
    <lineage>
        <taxon>Eukaryota</taxon>
        <taxon>Fungi</taxon>
        <taxon>Fungi incertae sedis</taxon>
        <taxon>Microsporidia</taxon>
        <taxon>Nosematidae</taxon>
        <taxon>Vairimorpha</taxon>
    </lineage>
</organism>
<evidence type="ECO:0000313" key="3">
    <source>
        <dbReference type="Proteomes" id="UP000034350"/>
    </source>
</evidence>
<comment type="caution">
    <text evidence="2">The sequence shown here is derived from an EMBL/GenBank/DDBJ whole genome shotgun (WGS) entry which is preliminary data.</text>
</comment>
<dbReference type="VEuPathDB" id="MicrosporidiaDB:AAJ76_3800019298"/>
<dbReference type="Proteomes" id="UP000034350">
    <property type="component" value="Unassembled WGS sequence"/>
</dbReference>
<name>A0A0F9ZB77_9MICR</name>
<dbReference type="RefSeq" id="XP_024330681.1">
    <property type="nucleotide sequence ID" value="XM_024475392.1"/>
</dbReference>
<reference evidence="2 3" key="1">
    <citation type="journal article" date="2015" name="Environ. Microbiol.">
        <title>Genome analyses suggest the presence of polyploidy and recent human-driven expansions in eight global populations of the honeybee pathogen Nosema ceranae.</title>
        <authorList>
            <person name="Pelin A."/>
            <person name="Selman M."/>
            <person name="Aris-Brosou S."/>
            <person name="Farinelli L."/>
            <person name="Corradi N."/>
        </authorList>
    </citation>
    <scope>NUCLEOTIDE SEQUENCE [LARGE SCALE GENOMIC DNA]</scope>
    <source>
        <strain evidence="2 3">PA08 1199</strain>
    </source>
</reference>
<dbReference type="AlphaFoldDB" id="A0A0F9ZB77"/>
<evidence type="ECO:0000313" key="2">
    <source>
        <dbReference type="EMBL" id="KKO74939.1"/>
    </source>
</evidence>
<accession>A0A0F9ZB77</accession>
<dbReference type="VEuPathDB" id="MicrosporidiaDB:NCER_102084"/>
<dbReference type="OMA" id="CSDRIER"/>
<dbReference type="OrthoDB" id="2189693at2759"/>
<keyword evidence="1" id="KW-1133">Transmembrane helix</keyword>
<protein>
    <submittedName>
        <fullName evidence="2">Uncharacterized protein</fullName>
    </submittedName>
</protein>
<proteinExistence type="predicted"/>
<dbReference type="GeneID" id="36320333"/>
<keyword evidence="1" id="KW-0472">Membrane</keyword>
<evidence type="ECO:0000256" key="1">
    <source>
        <dbReference type="SAM" id="Phobius"/>
    </source>
</evidence>
<keyword evidence="3" id="KW-1185">Reference proteome</keyword>